<feature type="signal peptide" evidence="4">
    <location>
        <begin position="1"/>
        <end position="19"/>
    </location>
</feature>
<evidence type="ECO:0000313" key="5">
    <source>
        <dbReference type="EMBL" id="CAK1545602.1"/>
    </source>
</evidence>
<evidence type="ECO:0000256" key="1">
    <source>
        <dbReference type="ARBA" id="ARBA00022460"/>
    </source>
</evidence>
<comment type="caution">
    <text evidence="5">The sequence shown here is derived from an EMBL/GenBank/DDBJ whole genome shotgun (WGS) entry which is preliminary data.</text>
</comment>
<sequence>MSKLLQLTSILLLSSRALSIIVTDPPPTTEYNYWYHIIDPSTGDAKGQQEVRHGDTVKGFYTVLDPDGTKRTVDYLADSRNGFKAFVRSVPIGTDSRTPSEGKQYSAPLQVYQRSNDRLSDPVLFTPGNDTRVDRPTFGRGVLFMPNYMRY</sequence>
<accession>A0AAV1JAN9</accession>
<keyword evidence="2 4" id="KW-0732">Signal</keyword>
<gene>
    <name evidence="5" type="ORF">LNINA_LOCUS5237</name>
</gene>
<dbReference type="PROSITE" id="PS51155">
    <property type="entry name" value="CHIT_BIND_RR_2"/>
    <property type="match status" value="1"/>
</dbReference>
<dbReference type="EMBL" id="CAVLEF010000007">
    <property type="protein sequence ID" value="CAK1545602.1"/>
    <property type="molecule type" value="Genomic_DNA"/>
</dbReference>
<dbReference type="InterPro" id="IPR051217">
    <property type="entry name" value="Insect_Cuticle_Struc_Prot"/>
</dbReference>
<feature type="chain" id="PRO_5043740631" evidence="4">
    <location>
        <begin position="20"/>
        <end position="151"/>
    </location>
</feature>
<dbReference type="GO" id="GO:0005615">
    <property type="term" value="C:extracellular space"/>
    <property type="evidence" value="ECO:0007669"/>
    <property type="project" value="TreeGrafter"/>
</dbReference>
<keyword evidence="1 3" id="KW-0193">Cuticle</keyword>
<evidence type="ECO:0000256" key="2">
    <source>
        <dbReference type="ARBA" id="ARBA00022729"/>
    </source>
</evidence>
<dbReference type="AlphaFoldDB" id="A0AAV1JAN9"/>
<dbReference type="GO" id="GO:0031012">
    <property type="term" value="C:extracellular matrix"/>
    <property type="evidence" value="ECO:0007669"/>
    <property type="project" value="TreeGrafter"/>
</dbReference>
<evidence type="ECO:0000256" key="3">
    <source>
        <dbReference type="PROSITE-ProRule" id="PRU00497"/>
    </source>
</evidence>
<keyword evidence="6" id="KW-1185">Reference proteome</keyword>
<organism evidence="5 6">
    <name type="scientific">Leptosia nina</name>
    <dbReference type="NCBI Taxonomy" id="320188"/>
    <lineage>
        <taxon>Eukaryota</taxon>
        <taxon>Metazoa</taxon>
        <taxon>Ecdysozoa</taxon>
        <taxon>Arthropoda</taxon>
        <taxon>Hexapoda</taxon>
        <taxon>Insecta</taxon>
        <taxon>Pterygota</taxon>
        <taxon>Neoptera</taxon>
        <taxon>Endopterygota</taxon>
        <taxon>Lepidoptera</taxon>
        <taxon>Glossata</taxon>
        <taxon>Ditrysia</taxon>
        <taxon>Papilionoidea</taxon>
        <taxon>Pieridae</taxon>
        <taxon>Pierinae</taxon>
        <taxon>Leptosia</taxon>
    </lineage>
</organism>
<dbReference type="InterPro" id="IPR000618">
    <property type="entry name" value="Insect_cuticle"/>
</dbReference>
<dbReference type="PANTHER" id="PTHR12236:SF86">
    <property type="entry name" value="CCP84AC-RELATED"/>
    <property type="match status" value="1"/>
</dbReference>
<dbReference type="PRINTS" id="PR00947">
    <property type="entry name" value="CUTICLE"/>
</dbReference>
<dbReference type="Pfam" id="PF00379">
    <property type="entry name" value="Chitin_bind_4"/>
    <property type="match status" value="1"/>
</dbReference>
<name>A0AAV1JAN9_9NEOP</name>
<protein>
    <submittedName>
        <fullName evidence="5">Uncharacterized protein</fullName>
    </submittedName>
</protein>
<reference evidence="5 6" key="1">
    <citation type="submission" date="2023-11" db="EMBL/GenBank/DDBJ databases">
        <authorList>
            <person name="Okamura Y."/>
        </authorList>
    </citation>
    <scope>NUCLEOTIDE SEQUENCE [LARGE SCALE GENOMIC DNA]</scope>
</reference>
<dbReference type="PANTHER" id="PTHR12236">
    <property type="entry name" value="STRUCTURAL CONTITUENT OF CUTICLE"/>
    <property type="match status" value="1"/>
</dbReference>
<dbReference type="GO" id="GO:0042302">
    <property type="term" value="F:structural constituent of cuticle"/>
    <property type="evidence" value="ECO:0007669"/>
    <property type="project" value="UniProtKB-UniRule"/>
</dbReference>
<evidence type="ECO:0000313" key="6">
    <source>
        <dbReference type="Proteomes" id="UP001497472"/>
    </source>
</evidence>
<dbReference type="PROSITE" id="PS00233">
    <property type="entry name" value="CHIT_BIND_RR_1"/>
    <property type="match status" value="1"/>
</dbReference>
<dbReference type="Proteomes" id="UP001497472">
    <property type="component" value="Unassembled WGS sequence"/>
</dbReference>
<dbReference type="InterPro" id="IPR031311">
    <property type="entry name" value="CHIT_BIND_RR_consensus"/>
</dbReference>
<proteinExistence type="predicted"/>
<evidence type="ECO:0000256" key="4">
    <source>
        <dbReference type="SAM" id="SignalP"/>
    </source>
</evidence>